<gene>
    <name evidence="3" type="ORF">GCM10022240_14910</name>
</gene>
<dbReference type="InterPro" id="IPR004629">
    <property type="entry name" value="WecG_TagA_CpsF"/>
</dbReference>
<protein>
    <recommendedName>
        <fullName evidence="5">Glycosyltransferase</fullName>
    </recommendedName>
</protein>
<dbReference type="Pfam" id="PF03808">
    <property type="entry name" value="Glyco_tran_WecG"/>
    <property type="match status" value="1"/>
</dbReference>
<dbReference type="PANTHER" id="PTHR34136">
    <property type="match status" value="1"/>
</dbReference>
<reference evidence="4" key="1">
    <citation type="journal article" date="2019" name="Int. J. Syst. Evol. Microbiol.">
        <title>The Global Catalogue of Microorganisms (GCM) 10K type strain sequencing project: providing services to taxonomists for standard genome sequencing and annotation.</title>
        <authorList>
            <consortium name="The Broad Institute Genomics Platform"/>
            <consortium name="The Broad Institute Genome Sequencing Center for Infectious Disease"/>
            <person name="Wu L."/>
            <person name="Ma J."/>
        </authorList>
    </citation>
    <scope>NUCLEOTIDE SEQUENCE [LARGE SCALE GENOMIC DNA]</scope>
    <source>
        <strain evidence="4">JCM 16950</strain>
    </source>
</reference>
<comment type="caution">
    <text evidence="3">The sequence shown here is derived from an EMBL/GenBank/DDBJ whole genome shotgun (WGS) entry which is preliminary data.</text>
</comment>
<dbReference type="PANTHER" id="PTHR34136:SF1">
    <property type="entry name" value="UDP-N-ACETYL-D-MANNOSAMINURONIC ACID TRANSFERASE"/>
    <property type="match status" value="1"/>
</dbReference>
<keyword evidence="2" id="KW-0808">Transferase</keyword>
<keyword evidence="1" id="KW-0328">Glycosyltransferase</keyword>
<organism evidence="3 4">
    <name type="scientific">Microbacterium kribbense</name>
    <dbReference type="NCBI Taxonomy" id="433645"/>
    <lineage>
        <taxon>Bacteria</taxon>
        <taxon>Bacillati</taxon>
        <taxon>Actinomycetota</taxon>
        <taxon>Actinomycetes</taxon>
        <taxon>Micrococcales</taxon>
        <taxon>Microbacteriaceae</taxon>
        <taxon>Microbacterium</taxon>
    </lineage>
</organism>
<name>A0ABP7GGB8_9MICO</name>
<keyword evidence="4" id="KW-1185">Reference proteome</keyword>
<dbReference type="CDD" id="cd06533">
    <property type="entry name" value="Glyco_transf_WecG_TagA"/>
    <property type="match status" value="1"/>
</dbReference>
<evidence type="ECO:0000256" key="2">
    <source>
        <dbReference type="ARBA" id="ARBA00022679"/>
    </source>
</evidence>
<evidence type="ECO:0000256" key="1">
    <source>
        <dbReference type="ARBA" id="ARBA00022676"/>
    </source>
</evidence>
<evidence type="ECO:0000313" key="4">
    <source>
        <dbReference type="Proteomes" id="UP001500540"/>
    </source>
</evidence>
<proteinExistence type="predicted"/>
<sequence length="262" mass="29170">MVVEAWKPVMEAGASDLLLFGSPVFHEGMERLLHEIHDAIQAESPYLVMTINVDMALEIIDNTAFRQIYRSCDIRLLDGMPLVMLARAIGKPASRNTGSDLLPRAVEYGSRLGWRIVIAGGRDGVSAAAARHLTEQFPSSHVSAIPFPDVTSVDDLASERFVSALAKGKPDLVFLCLGAPKQERWFAHWKAKLPPAVYVGAGAAVDFAAGEKLRAPKLVQRIGLEWMWRLALEPRRLSFRYLVRGPRFGRVILETMWNRVCH</sequence>
<evidence type="ECO:0008006" key="5">
    <source>
        <dbReference type="Google" id="ProtNLM"/>
    </source>
</evidence>
<dbReference type="Proteomes" id="UP001500540">
    <property type="component" value="Unassembled WGS sequence"/>
</dbReference>
<dbReference type="RefSeq" id="WP_344782147.1">
    <property type="nucleotide sequence ID" value="NZ_BAABAF010000005.1"/>
</dbReference>
<dbReference type="EMBL" id="BAABAF010000005">
    <property type="protein sequence ID" value="GAA3763579.1"/>
    <property type="molecule type" value="Genomic_DNA"/>
</dbReference>
<evidence type="ECO:0000313" key="3">
    <source>
        <dbReference type="EMBL" id="GAA3763579.1"/>
    </source>
</evidence>
<accession>A0ABP7GGB8</accession>
<dbReference type="NCBIfam" id="TIGR00696">
    <property type="entry name" value="wecG_tagA_cpsF"/>
    <property type="match status" value="1"/>
</dbReference>